<dbReference type="EMBL" id="JAUSTF010000002">
    <property type="protein sequence ID" value="MDQ0180093.1"/>
    <property type="molecule type" value="Genomic_DNA"/>
</dbReference>
<dbReference type="AlphaFoldDB" id="A0AAW8DDV4"/>
<keyword evidence="3" id="KW-1185">Reference proteome</keyword>
<evidence type="ECO:0000313" key="1">
    <source>
        <dbReference type="EMBL" id="MDP9903254.1"/>
    </source>
</evidence>
<evidence type="ECO:0000313" key="3">
    <source>
        <dbReference type="Proteomes" id="UP001230951"/>
    </source>
</evidence>
<evidence type="ECO:0000313" key="4">
    <source>
        <dbReference type="Proteomes" id="UP001242995"/>
    </source>
</evidence>
<dbReference type="EMBL" id="JAUSRG010000001">
    <property type="protein sequence ID" value="MDP9903254.1"/>
    <property type="molecule type" value="Genomic_DNA"/>
</dbReference>
<protein>
    <recommendedName>
        <fullName evidence="5">Antitoxin VbhA domain-containing protein</fullName>
    </recommendedName>
</protein>
<name>A0AAW8DDV4_9MICC</name>
<organism evidence="1 4">
    <name type="scientific">Arthrobacter bambusae</name>
    <dbReference type="NCBI Taxonomy" id="1338426"/>
    <lineage>
        <taxon>Bacteria</taxon>
        <taxon>Bacillati</taxon>
        <taxon>Actinomycetota</taxon>
        <taxon>Actinomycetes</taxon>
        <taxon>Micrococcales</taxon>
        <taxon>Micrococcaceae</taxon>
        <taxon>Arthrobacter</taxon>
    </lineage>
</organism>
<reference evidence="1 3" key="1">
    <citation type="submission" date="2023-07" db="EMBL/GenBank/DDBJ databases">
        <title>Sorghum-associated microbial communities from plants grown in Nebraska, USA.</title>
        <authorList>
            <person name="Schachtman D."/>
        </authorList>
    </citation>
    <scope>NUCLEOTIDE SEQUENCE</scope>
    <source>
        <strain evidence="1">DS1006</strain>
        <strain evidence="2 3">DS1016</strain>
    </source>
</reference>
<dbReference type="Proteomes" id="UP001230951">
    <property type="component" value="Unassembled WGS sequence"/>
</dbReference>
<evidence type="ECO:0008006" key="5">
    <source>
        <dbReference type="Google" id="ProtNLM"/>
    </source>
</evidence>
<dbReference type="Proteomes" id="UP001242995">
    <property type="component" value="Unassembled WGS sequence"/>
</dbReference>
<proteinExistence type="predicted"/>
<comment type="caution">
    <text evidence="1">The sequence shown here is derived from an EMBL/GenBank/DDBJ whole genome shotgun (WGS) entry which is preliminary data.</text>
</comment>
<dbReference type="RefSeq" id="WP_306958873.1">
    <property type="nucleotide sequence ID" value="NZ_JAUSRG010000001.1"/>
</dbReference>
<sequence length="46" mass="5307">MTPSQQTIEDIRALVDGTMTFEEFMDRTQKMAHRSPTTGTHDKLRP</sequence>
<evidence type="ECO:0000313" key="2">
    <source>
        <dbReference type="EMBL" id="MDQ0180093.1"/>
    </source>
</evidence>
<gene>
    <name evidence="1" type="ORF">J2S90_000194</name>
    <name evidence="2" type="ORF">J2S93_001509</name>
</gene>
<accession>A0AAW8DDV4</accession>